<proteinExistence type="predicted"/>
<keyword evidence="2" id="KW-1185">Reference proteome</keyword>
<dbReference type="RefSeq" id="WP_093825852.1">
    <property type="nucleotide sequence ID" value="NZ_FOLQ01000003.1"/>
</dbReference>
<accession>A0A1I1PP44</accession>
<evidence type="ECO:0000313" key="2">
    <source>
        <dbReference type="Proteomes" id="UP000198598"/>
    </source>
</evidence>
<organism evidence="1 2">
    <name type="scientific">Spirosoma endophyticum</name>
    <dbReference type="NCBI Taxonomy" id="662367"/>
    <lineage>
        <taxon>Bacteria</taxon>
        <taxon>Pseudomonadati</taxon>
        <taxon>Bacteroidota</taxon>
        <taxon>Cytophagia</taxon>
        <taxon>Cytophagales</taxon>
        <taxon>Cytophagaceae</taxon>
        <taxon>Spirosoma</taxon>
    </lineage>
</organism>
<reference evidence="1 2" key="1">
    <citation type="submission" date="2016-10" db="EMBL/GenBank/DDBJ databases">
        <authorList>
            <person name="de Groot N.N."/>
        </authorList>
    </citation>
    <scope>NUCLEOTIDE SEQUENCE [LARGE SCALE GENOMIC DNA]</scope>
    <source>
        <strain evidence="1 2">DSM 26130</strain>
    </source>
</reference>
<dbReference type="AlphaFoldDB" id="A0A1I1PP44"/>
<evidence type="ECO:0000313" key="1">
    <source>
        <dbReference type="EMBL" id="SFD11546.1"/>
    </source>
</evidence>
<dbReference type="Proteomes" id="UP000198598">
    <property type="component" value="Unassembled WGS sequence"/>
</dbReference>
<dbReference type="OrthoDB" id="960944at2"/>
<dbReference type="EMBL" id="FOLQ01000003">
    <property type="protein sequence ID" value="SFD11546.1"/>
    <property type="molecule type" value="Genomic_DNA"/>
</dbReference>
<sequence length="91" mass="10156">MRFIAVFNQLQTTTSFGFDNLSDAVDFLCWGYEDQELIPQGVYDALTDQATPYLHAGRRIGDFSTAAIRTIATNYLTSIRQWLGFPGPSDG</sequence>
<name>A0A1I1PP44_9BACT</name>
<gene>
    <name evidence="1" type="ORF">SAMN05216167_103370</name>
</gene>
<protein>
    <submittedName>
        <fullName evidence="1">Uncharacterized protein</fullName>
    </submittedName>
</protein>